<feature type="compositionally biased region" description="Basic and acidic residues" evidence="1">
    <location>
        <begin position="1"/>
        <end position="32"/>
    </location>
</feature>
<reference evidence="2 3" key="1">
    <citation type="submission" date="2019-03" db="EMBL/GenBank/DDBJ databases">
        <title>First draft genome of Liparis tanakae, snailfish: a comprehensive survey of snailfish specific genes.</title>
        <authorList>
            <person name="Kim W."/>
            <person name="Song I."/>
            <person name="Jeong J.-H."/>
            <person name="Kim D."/>
            <person name="Kim S."/>
            <person name="Ryu S."/>
            <person name="Song J.Y."/>
            <person name="Lee S.K."/>
        </authorList>
    </citation>
    <scope>NUCLEOTIDE SEQUENCE [LARGE SCALE GENOMIC DNA]</scope>
    <source>
        <tissue evidence="2">Muscle</tissue>
    </source>
</reference>
<protein>
    <submittedName>
        <fullName evidence="2">Uncharacterized protein</fullName>
    </submittedName>
</protein>
<proteinExistence type="predicted"/>
<dbReference type="AlphaFoldDB" id="A0A4Z2EBI5"/>
<dbReference type="EMBL" id="SRLO01010659">
    <property type="protein sequence ID" value="TNN26247.1"/>
    <property type="molecule type" value="Genomic_DNA"/>
</dbReference>
<accession>A0A4Z2EBI5</accession>
<evidence type="ECO:0000313" key="3">
    <source>
        <dbReference type="Proteomes" id="UP000314294"/>
    </source>
</evidence>
<feature type="region of interest" description="Disordered" evidence="1">
    <location>
        <begin position="1"/>
        <end position="49"/>
    </location>
</feature>
<dbReference type="Proteomes" id="UP000314294">
    <property type="component" value="Unassembled WGS sequence"/>
</dbReference>
<comment type="caution">
    <text evidence="2">The sequence shown here is derived from an EMBL/GenBank/DDBJ whole genome shotgun (WGS) entry which is preliminary data.</text>
</comment>
<evidence type="ECO:0000256" key="1">
    <source>
        <dbReference type="SAM" id="MobiDB-lite"/>
    </source>
</evidence>
<organism evidence="2 3">
    <name type="scientific">Liparis tanakae</name>
    <name type="common">Tanaka's snailfish</name>
    <dbReference type="NCBI Taxonomy" id="230148"/>
    <lineage>
        <taxon>Eukaryota</taxon>
        <taxon>Metazoa</taxon>
        <taxon>Chordata</taxon>
        <taxon>Craniata</taxon>
        <taxon>Vertebrata</taxon>
        <taxon>Euteleostomi</taxon>
        <taxon>Actinopterygii</taxon>
        <taxon>Neopterygii</taxon>
        <taxon>Teleostei</taxon>
        <taxon>Neoteleostei</taxon>
        <taxon>Acanthomorphata</taxon>
        <taxon>Eupercaria</taxon>
        <taxon>Perciformes</taxon>
        <taxon>Cottioidei</taxon>
        <taxon>Cottales</taxon>
        <taxon>Liparidae</taxon>
        <taxon>Liparis</taxon>
    </lineage>
</organism>
<sequence length="153" mass="16807">MEELTEERRSRDGREVEERRRRGGGETEERWSRAAANQASAWGARPRPSLWEQVRAPTPEAWASCLGATGPHTLPHSSSSAAVTASITPAGGSWSIETLSSSSEQSNTWSLQRSTWRQVLSPGDRCCPLETGVVPWRQVLSPGGKRTLFMTSD</sequence>
<gene>
    <name evidence="2" type="ORF">EYF80_063617</name>
</gene>
<name>A0A4Z2EBI5_9TELE</name>
<keyword evidence="3" id="KW-1185">Reference proteome</keyword>
<evidence type="ECO:0000313" key="2">
    <source>
        <dbReference type="EMBL" id="TNN26247.1"/>
    </source>
</evidence>